<name>A0A246FG31_9BACT</name>
<keyword evidence="3" id="KW-1185">Reference proteome</keyword>
<gene>
    <name evidence="2" type="ORF">CDA63_19090</name>
</gene>
<evidence type="ECO:0000259" key="1">
    <source>
        <dbReference type="Pfam" id="PF05368"/>
    </source>
</evidence>
<dbReference type="InterPro" id="IPR008030">
    <property type="entry name" value="NmrA-like"/>
</dbReference>
<sequence length="291" mass="31375">MSTFLITGGNIGDPAALELARLGQRVRLLVRHKKTNSTLDQAGIVQVEADLSKPETLGKAFEGVDKYLSVTPFVENLVDMGRNAVQAAKAAGVKHFVRSSARGASPEAPIVMGRWHGTVEQLVEDSGMDFTILQPASFHQNFLLNASTIASNDTFYGSAGDGKIPFIDARDIASAAVAVLTQPGHAGQRYQLTGNEPLSNADLAAQLSEVLGRRISFHNVTEEEMKAAMTQQHVPGWMADAFIELDRITRLGYVAEPTADTERLIGRQPITFRQFAQENQTAFAAKAAAAL</sequence>
<organism evidence="2 3">
    <name type="scientific">Hymenobacter amundsenii</name>
    <dbReference type="NCBI Taxonomy" id="2006685"/>
    <lineage>
        <taxon>Bacteria</taxon>
        <taxon>Pseudomonadati</taxon>
        <taxon>Bacteroidota</taxon>
        <taxon>Cytophagia</taxon>
        <taxon>Cytophagales</taxon>
        <taxon>Hymenobacteraceae</taxon>
        <taxon>Hymenobacter</taxon>
    </lineage>
</organism>
<dbReference type="PANTHER" id="PTHR43162:SF1">
    <property type="entry name" value="PRESTALK A DIFFERENTIATION PROTEIN A"/>
    <property type="match status" value="1"/>
</dbReference>
<dbReference type="SUPFAM" id="SSF51735">
    <property type="entry name" value="NAD(P)-binding Rossmann-fold domains"/>
    <property type="match status" value="1"/>
</dbReference>
<dbReference type="Gene3D" id="3.40.50.720">
    <property type="entry name" value="NAD(P)-binding Rossmann-like Domain"/>
    <property type="match status" value="1"/>
</dbReference>
<proteinExistence type="predicted"/>
<dbReference type="AlphaFoldDB" id="A0A246FG31"/>
<protein>
    <submittedName>
        <fullName evidence="2">NAD(P)-dependent oxidoreductase</fullName>
    </submittedName>
</protein>
<dbReference type="RefSeq" id="WP_088466053.1">
    <property type="nucleotide sequence ID" value="NZ_NIRR01000060.1"/>
</dbReference>
<dbReference type="Proteomes" id="UP000197277">
    <property type="component" value="Unassembled WGS sequence"/>
</dbReference>
<evidence type="ECO:0000313" key="2">
    <source>
        <dbReference type="EMBL" id="OWP61497.1"/>
    </source>
</evidence>
<dbReference type="PANTHER" id="PTHR43162">
    <property type="match status" value="1"/>
</dbReference>
<dbReference type="Pfam" id="PF05368">
    <property type="entry name" value="NmrA"/>
    <property type="match status" value="1"/>
</dbReference>
<comment type="caution">
    <text evidence="2">The sequence shown here is derived from an EMBL/GenBank/DDBJ whole genome shotgun (WGS) entry which is preliminary data.</text>
</comment>
<reference evidence="2 3" key="1">
    <citation type="submission" date="2017-06" db="EMBL/GenBank/DDBJ databases">
        <title>Hymenobacter amundsenii sp. nov. isolated from regoliths in Antarctica.</title>
        <authorList>
            <person name="Sedlacek I."/>
            <person name="Kralova S."/>
            <person name="Pantucek R."/>
            <person name="Svec P."/>
            <person name="Holochova P."/>
            <person name="Stankova E."/>
            <person name="Vrbovska V."/>
            <person name="Busse H.-J."/>
        </authorList>
    </citation>
    <scope>NUCLEOTIDE SEQUENCE [LARGE SCALE GENOMIC DNA]</scope>
    <source>
        <strain evidence="2 3">CCM 8682</strain>
    </source>
</reference>
<dbReference type="EMBL" id="NIRR01000060">
    <property type="protein sequence ID" value="OWP61497.1"/>
    <property type="molecule type" value="Genomic_DNA"/>
</dbReference>
<dbReference type="InterPro" id="IPR051604">
    <property type="entry name" value="Ergot_Alk_Oxidoreductase"/>
</dbReference>
<evidence type="ECO:0000313" key="3">
    <source>
        <dbReference type="Proteomes" id="UP000197277"/>
    </source>
</evidence>
<feature type="domain" description="NmrA-like" evidence="1">
    <location>
        <begin position="9"/>
        <end position="239"/>
    </location>
</feature>
<dbReference type="Gene3D" id="3.90.25.10">
    <property type="entry name" value="UDP-galactose 4-epimerase, domain 1"/>
    <property type="match status" value="1"/>
</dbReference>
<dbReference type="InterPro" id="IPR036291">
    <property type="entry name" value="NAD(P)-bd_dom_sf"/>
</dbReference>
<dbReference type="CDD" id="cd05269">
    <property type="entry name" value="TMR_SDR_a"/>
    <property type="match status" value="1"/>
</dbReference>
<accession>A0A246FG31</accession>
<dbReference type="OrthoDB" id="9780595at2"/>